<dbReference type="AlphaFoldDB" id="A0AA39ZM56"/>
<sequence length="348" mass="39054">MRTPILLSATRAAHYYRPLTLPKSHHHHASLFKALTLHPHQLRLTSSTTTNPPLDLPPSNLHYNKTLNPPPTTRPPPFSIPPSNPSLSLLRNLFTKGKAIVTFYKTGLKSILLNRRLHSTPLDSLPPNIQPLKPHPDTRAALLLRSRLSHDLGRLIPLSLILLICAELTPVVILAAPNLKLTPLTCRMPRELEAIRKRDGEIRKQMREMARNQRKGEGEGLDAAVGEILRVGRPMLIPSWLYPTAARKSKLDRRLAWILADDAMIVQGGGEEELVGEEVKLAVEERGVDVLGKGEEELRGLLRRWLDIASKVEDLDERREVIKEMIITGEDGWGKWEEGREKEGVASV</sequence>
<feature type="domain" description="Letm1 RBD" evidence="9">
    <location>
        <begin position="142"/>
        <end position="348"/>
    </location>
</feature>
<evidence type="ECO:0000259" key="9">
    <source>
        <dbReference type="PROSITE" id="PS51758"/>
    </source>
</evidence>
<dbReference type="PANTHER" id="PTHR14009:SF1">
    <property type="entry name" value="MITOCHONDRIAL PROTON_CALCIUM EXCHANGER PROTEIN"/>
    <property type="match status" value="1"/>
</dbReference>
<feature type="region of interest" description="Disordered" evidence="8">
    <location>
        <begin position="44"/>
        <end position="82"/>
    </location>
</feature>
<dbReference type="PANTHER" id="PTHR14009">
    <property type="entry name" value="LEUCINE ZIPPER-EF-HAND CONTAINING TRANSMEMBRANE PROTEIN"/>
    <property type="match status" value="1"/>
</dbReference>
<keyword evidence="4" id="KW-1133">Transmembrane helix</keyword>
<dbReference type="InterPro" id="IPR044202">
    <property type="entry name" value="LETM1/MDM38-like"/>
</dbReference>
<dbReference type="GO" id="GO:0005743">
    <property type="term" value="C:mitochondrial inner membrane"/>
    <property type="evidence" value="ECO:0007669"/>
    <property type="project" value="UniProtKB-SubCell"/>
</dbReference>
<evidence type="ECO:0000256" key="7">
    <source>
        <dbReference type="PROSITE-ProRule" id="PRU01094"/>
    </source>
</evidence>
<organism evidence="10 11">
    <name type="scientific">Cercophora samala</name>
    <dbReference type="NCBI Taxonomy" id="330535"/>
    <lineage>
        <taxon>Eukaryota</taxon>
        <taxon>Fungi</taxon>
        <taxon>Dikarya</taxon>
        <taxon>Ascomycota</taxon>
        <taxon>Pezizomycotina</taxon>
        <taxon>Sordariomycetes</taxon>
        <taxon>Sordariomycetidae</taxon>
        <taxon>Sordariales</taxon>
        <taxon>Lasiosphaeriaceae</taxon>
        <taxon>Cercophora</taxon>
    </lineage>
</organism>
<comment type="subcellular location">
    <subcellularLocation>
        <location evidence="1">Mitochondrion inner membrane</location>
        <topology evidence="1">Single-pass membrane protein</topology>
    </subcellularLocation>
</comment>
<reference evidence="10" key="1">
    <citation type="submission" date="2023-06" db="EMBL/GenBank/DDBJ databases">
        <title>Genome-scale phylogeny and comparative genomics of the fungal order Sordariales.</title>
        <authorList>
            <consortium name="Lawrence Berkeley National Laboratory"/>
            <person name="Hensen N."/>
            <person name="Bonometti L."/>
            <person name="Westerberg I."/>
            <person name="Brannstrom I.O."/>
            <person name="Guillou S."/>
            <person name="Cros-Aarteil S."/>
            <person name="Calhoun S."/>
            <person name="Haridas S."/>
            <person name="Kuo A."/>
            <person name="Mondo S."/>
            <person name="Pangilinan J."/>
            <person name="Riley R."/>
            <person name="Labutti K."/>
            <person name="Andreopoulos B."/>
            <person name="Lipzen A."/>
            <person name="Chen C."/>
            <person name="Yanf M."/>
            <person name="Daum C."/>
            <person name="Ng V."/>
            <person name="Clum A."/>
            <person name="Steindorff A."/>
            <person name="Ohm R."/>
            <person name="Martin F."/>
            <person name="Silar P."/>
            <person name="Natvig D."/>
            <person name="Lalanne C."/>
            <person name="Gautier V."/>
            <person name="Ament-Velasquez S.L."/>
            <person name="Kruys A."/>
            <person name="Hutchinson M.I."/>
            <person name="Powell A.J."/>
            <person name="Barry K."/>
            <person name="Miller A.N."/>
            <person name="Grigoriev I.V."/>
            <person name="Debuchy R."/>
            <person name="Gladieux P."/>
            <person name="Thoren M.H."/>
            <person name="Johannesson H."/>
        </authorList>
    </citation>
    <scope>NUCLEOTIDE SEQUENCE</scope>
    <source>
        <strain evidence="10">CBS 307.81</strain>
    </source>
</reference>
<evidence type="ECO:0000256" key="6">
    <source>
        <dbReference type="ARBA" id="ARBA00023136"/>
    </source>
</evidence>
<dbReference type="InterPro" id="IPR033122">
    <property type="entry name" value="LETM1-like_RBD"/>
</dbReference>
<proteinExistence type="predicted"/>
<keyword evidence="11" id="KW-1185">Reference proteome</keyword>
<keyword evidence="2" id="KW-0812">Transmembrane</keyword>
<evidence type="ECO:0000256" key="5">
    <source>
        <dbReference type="ARBA" id="ARBA00023128"/>
    </source>
</evidence>
<gene>
    <name evidence="10" type="ORF">QBC41DRAFT_342864</name>
</gene>
<evidence type="ECO:0000256" key="2">
    <source>
        <dbReference type="ARBA" id="ARBA00022692"/>
    </source>
</evidence>
<comment type="caution">
    <text evidence="10">The sequence shown here is derived from an EMBL/GenBank/DDBJ whole genome shotgun (WGS) entry which is preliminary data.</text>
</comment>
<name>A0AA39ZM56_9PEZI</name>
<feature type="compositionally biased region" description="Pro residues" evidence="8">
    <location>
        <begin position="68"/>
        <end position="82"/>
    </location>
</feature>
<keyword evidence="3" id="KW-0999">Mitochondrion inner membrane</keyword>
<evidence type="ECO:0000256" key="4">
    <source>
        <dbReference type="ARBA" id="ARBA00022989"/>
    </source>
</evidence>
<dbReference type="GO" id="GO:0030003">
    <property type="term" value="P:intracellular monoatomic cation homeostasis"/>
    <property type="evidence" value="ECO:0007669"/>
    <property type="project" value="TreeGrafter"/>
</dbReference>
<keyword evidence="6" id="KW-0472">Membrane</keyword>
<evidence type="ECO:0000256" key="8">
    <source>
        <dbReference type="SAM" id="MobiDB-lite"/>
    </source>
</evidence>
<evidence type="ECO:0000256" key="3">
    <source>
        <dbReference type="ARBA" id="ARBA00022792"/>
    </source>
</evidence>
<dbReference type="EMBL" id="JAULSY010000005">
    <property type="protein sequence ID" value="KAK0673659.1"/>
    <property type="molecule type" value="Genomic_DNA"/>
</dbReference>
<accession>A0AA39ZM56</accession>
<protein>
    <recommendedName>
        <fullName evidence="9">Letm1 RBD domain-containing protein</fullName>
    </recommendedName>
</protein>
<evidence type="ECO:0000256" key="1">
    <source>
        <dbReference type="ARBA" id="ARBA00004434"/>
    </source>
</evidence>
<keyword evidence="5 7" id="KW-0496">Mitochondrion</keyword>
<evidence type="ECO:0000313" key="11">
    <source>
        <dbReference type="Proteomes" id="UP001174997"/>
    </source>
</evidence>
<dbReference type="PROSITE" id="PS51758">
    <property type="entry name" value="LETM1_RBD"/>
    <property type="match status" value="1"/>
</dbReference>
<dbReference type="Proteomes" id="UP001174997">
    <property type="component" value="Unassembled WGS sequence"/>
</dbReference>
<dbReference type="GO" id="GO:0043022">
    <property type="term" value="F:ribosome binding"/>
    <property type="evidence" value="ECO:0007669"/>
    <property type="project" value="InterPro"/>
</dbReference>
<dbReference type="Pfam" id="PF07766">
    <property type="entry name" value="LETM1_RBD"/>
    <property type="match status" value="1"/>
</dbReference>
<evidence type="ECO:0000313" key="10">
    <source>
        <dbReference type="EMBL" id="KAK0673659.1"/>
    </source>
</evidence>